<evidence type="ECO:0000256" key="1">
    <source>
        <dbReference type="SAM" id="MobiDB-lite"/>
    </source>
</evidence>
<proteinExistence type="predicted"/>
<gene>
    <name evidence="2" type="ORF">TWF718_000109</name>
</gene>
<name>A0AAN8MYU3_9PEZI</name>
<sequence length="621" mass="68529">MSMESRLERLLETFSFPQPATNIDGDSALDLVSSNLSILHGMFYSFKTQISLMSSRVTAVGAGALTNFQRHGHSQVEVLDKILAWIDRATKAKNGLFKLHMKAIEAERFMARLLDCLQSEDIVNIDEDISVGRRFISVHEEDLQAVNDIIELLNCKQRLGELQDSFMKGYKMLDEHLNDLRNQKNTLQQARSSAKPDIPPVQQTMATQFTPRFGPAAPRDLFADEGKENNYSRQKKVQVKINKGGNKNVYPLNTQWKPTLQQRQSDEGALATNLVNKPRPGPSTSHNTQAPPFKGSAMAYNYPSQVKEGVEHSRVPSQNPATHGSVVAIPTPTYSHAWHTTGATAYLNGIVGEAAPNNTSQDIAPSRFMLSHPHDTAATPPQSGWAQPMPPILESTTGSNPTTAQQIIDFQPFGLDTSGAKSEANSHSPPEPYVFSSLEVDPFGNNFSVDPQEAFESQPFNIYNRTFIGRLEEGPWVESIQDIAPDKKDSYKTPLKGVGLPNGLPHGQNVIDLQQFGSNSVGEGNTAPGNSYGKYTWPVPEPEAYCSNLNIQGGFSPQEWLSQGLSFGTEGFQIATPGNPTDQANAEAQNQLSQYENGPRHSQDEKTDLEVPLLWNFPWLR</sequence>
<dbReference type="Proteomes" id="UP001313282">
    <property type="component" value="Unassembled WGS sequence"/>
</dbReference>
<comment type="caution">
    <text evidence="2">The sequence shown here is derived from an EMBL/GenBank/DDBJ whole genome shotgun (WGS) entry which is preliminary data.</text>
</comment>
<reference evidence="2 3" key="1">
    <citation type="submission" date="2019-10" db="EMBL/GenBank/DDBJ databases">
        <authorList>
            <person name="Palmer J.M."/>
        </authorList>
    </citation>
    <scope>NUCLEOTIDE SEQUENCE [LARGE SCALE GENOMIC DNA]</scope>
    <source>
        <strain evidence="2 3">TWF718</strain>
    </source>
</reference>
<evidence type="ECO:0000313" key="2">
    <source>
        <dbReference type="EMBL" id="KAK6355716.1"/>
    </source>
</evidence>
<dbReference type="EMBL" id="JAVHNR010000001">
    <property type="protein sequence ID" value="KAK6355716.1"/>
    <property type="molecule type" value="Genomic_DNA"/>
</dbReference>
<dbReference type="AlphaFoldDB" id="A0AAN8MYU3"/>
<accession>A0AAN8MYU3</accession>
<evidence type="ECO:0000313" key="3">
    <source>
        <dbReference type="Proteomes" id="UP001313282"/>
    </source>
</evidence>
<organism evidence="2 3">
    <name type="scientific">Orbilia javanica</name>
    <dbReference type="NCBI Taxonomy" id="47235"/>
    <lineage>
        <taxon>Eukaryota</taxon>
        <taxon>Fungi</taxon>
        <taxon>Dikarya</taxon>
        <taxon>Ascomycota</taxon>
        <taxon>Pezizomycotina</taxon>
        <taxon>Orbiliomycetes</taxon>
        <taxon>Orbiliales</taxon>
        <taxon>Orbiliaceae</taxon>
        <taxon>Orbilia</taxon>
    </lineage>
</organism>
<feature type="region of interest" description="Disordered" evidence="1">
    <location>
        <begin position="374"/>
        <end position="402"/>
    </location>
</feature>
<keyword evidence="3" id="KW-1185">Reference proteome</keyword>
<protein>
    <submittedName>
        <fullName evidence="2">Uncharacterized protein</fullName>
    </submittedName>
</protein>